<evidence type="ECO:0000256" key="1">
    <source>
        <dbReference type="SAM" id="Phobius"/>
    </source>
</evidence>
<evidence type="ECO:0000313" key="2">
    <source>
        <dbReference type="EMBL" id="DAE12467.1"/>
    </source>
</evidence>
<feature type="transmembrane region" description="Helical" evidence="1">
    <location>
        <begin position="5"/>
        <end position="26"/>
    </location>
</feature>
<reference evidence="2" key="1">
    <citation type="journal article" date="2021" name="Proc. Natl. Acad. Sci. U.S.A.">
        <title>A Catalog of Tens of Thousands of Viruses from Human Metagenomes Reveals Hidden Associations with Chronic Diseases.</title>
        <authorList>
            <person name="Tisza M.J."/>
            <person name="Buck C.B."/>
        </authorList>
    </citation>
    <scope>NUCLEOTIDE SEQUENCE</scope>
    <source>
        <strain evidence="2">CtjK323</strain>
    </source>
</reference>
<proteinExistence type="predicted"/>
<sequence>MGKYIIRIICLVFCIGIALSAIEQLLTLSNTIANIAGAFLSVAVLWIGGEIFFKLIDKANENED</sequence>
<organism evidence="2">
    <name type="scientific">CrAss-like virus sp. ctjK323</name>
    <dbReference type="NCBI Taxonomy" id="2825839"/>
    <lineage>
        <taxon>Viruses</taxon>
        <taxon>Duplodnaviria</taxon>
        <taxon>Heunggongvirae</taxon>
        <taxon>Uroviricota</taxon>
        <taxon>Caudoviricetes</taxon>
        <taxon>Crassvirales</taxon>
    </lineage>
</organism>
<dbReference type="EMBL" id="BK015552">
    <property type="protein sequence ID" value="DAE12467.1"/>
    <property type="molecule type" value="Genomic_DNA"/>
</dbReference>
<feature type="transmembrane region" description="Helical" evidence="1">
    <location>
        <begin position="32"/>
        <end position="53"/>
    </location>
</feature>
<protein>
    <submittedName>
        <fullName evidence="2">Uncharacterized protein</fullName>
    </submittedName>
</protein>
<keyword evidence="1" id="KW-0472">Membrane</keyword>
<accession>A0A8S5Q141</accession>
<keyword evidence="1" id="KW-0812">Transmembrane</keyword>
<keyword evidence="1" id="KW-1133">Transmembrane helix</keyword>
<name>A0A8S5Q141_9CAUD</name>